<proteinExistence type="inferred from homology"/>
<evidence type="ECO:0008006" key="4">
    <source>
        <dbReference type="Google" id="ProtNLM"/>
    </source>
</evidence>
<dbReference type="InterPro" id="IPR035093">
    <property type="entry name" value="RelE/ParE_toxin_dom_sf"/>
</dbReference>
<dbReference type="PANTHER" id="PTHR33755:SF9">
    <property type="entry name" value="TOXIN PARE1"/>
    <property type="match status" value="1"/>
</dbReference>
<dbReference type="EMBL" id="UOFA01000316">
    <property type="protein sequence ID" value="VAW46994.1"/>
    <property type="molecule type" value="Genomic_DNA"/>
</dbReference>
<sequence length="99" mass="11597">MPTFKVSTKAEADLYDIGLYTQNKFGIKQRNRYLDEIVEKFQVLAKQPKLGQNRSTLKTECYSSLINSHVIFFQRHSYGIRIIRVLHQSMDLPKHLQPS</sequence>
<name>A0A3B0WTH0_9ZZZZ</name>
<dbReference type="Pfam" id="PF05016">
    <property type="entry name" value="ParE_toxin"/>
    <property type="match status" value="1"/>
</dbReference>
<comment type="similarity">
    <text evidence="1">Belongs to the RelE toxin family.</text>
</comment>
<accession>A0A3B0WTH0</accession>
<dbReference type="PANTHER" id="PTHR33755">
    <property type="entry name" value="TOXIN PARE1-RELATED"/>
    <property type="match status" value="1"/>
</dbReference>
<dbReference type="InterPro" id="IPR007712">
    <property type="entry name" value="RelE/ParE_toxin"/>
</dbReference>
<dbReference type="InterPro" id="IPR051803">
    <property type="entry name" value="TA_system_RelE-like_toxin"/>
</dbReference>
<evidence type="ECO:0000256" key="2">
    <source>
        <dbReference type="ARBA" id="ARBA00022649"/>
    </source>
</evidence>
<keyword evidence="2" id="KW-1277">Toxin-antitoxin system</keyword>
<evidence type="ECO:0000313" key="3">
    <source>
        <dbReference type="EMBL" id="VAW46994.1"/>
    </source>
</evidence>
<dbReference type="AlphaFoldDB" id="A0A3B0WTH0"/>
<protein>
    <recommendedName>
        <fullName evidence="4">Toxin</fullName>
    </recommendedName>
</protein>
<dbReference type="InterPro" id="IPR028344">
    <property type="entry name" value="ParE1/4"/>
</dbReference>
<evidence type="ECO:0000256" key="1">
    <source>
        <dbReference type="ARBA" id="ARBA00006226"/>
    </source>
</evidence>
<organism evidence="3">
    <name type="scientific">hydrothermal vent metagenome</name>
    <dbReference type="NCBI Taxonomy" id="652676"/>
    <lineage>
        <taxon>unclassified sequences</taxon>
        <taxon>metagenomes</taxon>
        <taxon>ecological metagenomes</taxon>
    </lineage>
</organism>
<dbReference type="PIRSF" id="PIRSF029218">
    <property type="entry name" value="ParE"/>
    <property type="match status" value="1"/>
</dbReference>
<gene>
    <name evidence="3" type="ORF">MNBD_GAMMA02-130</name>
</gene>
<dbReference type="Gene3D" id="3.30.2310.20">
    <property type="entry name" value="RelE-like"/>
    <property type="match status" value="1"/>
</dbReference>
<reference evidence="3" key="1">
    <citation type="submission" date="2018-06" db="EMBL/GenBank/DDBJ databases">
        <authorList>
            <person name="Zhirakovskaya E."/>
        </authorList>
    </citation>
    <scope>NUCLEOTIDE SEQUENCE</scope>
</reference>